<dbReference type="SUPFAM" id="SSF53098">
    <property type="entry name" value="Ribonuclease H-like"/>
    <property type="match status" value="1"/>
</dbReference>
<dbReference type="GO" id="GO:0003676">
    <property type="term" value="F:nucleic acid binding"/>
    <property type="evidence" value="ECO:0007669"/>
    <property type="project" value="InterPro"/>
</dbReference>
<reference evidence="1 2" key="1">
    <citation type="submission" date="2016-09" db="EMBL/GenBank/DDBJ databases">
        <title>Extensive genetic diversity and differential bi-allelic expression allows diatom success in the polar Southern Ocean.</title>
        <authorList>
            <consortium name="DOE Joint Genome Institute"/>
            <person name="Mock T."/>
            <person name="Otillar R.P."/>
            <person name="Strauss J."/>
            <person name="Dupont C."/>
            <person name="Frickenhaus S."/>
            <person name="Maumus F."/>
            <person name="Mcmullan M."/>
            <person name="Sanges R."/>
            <person name="Schmutz J."/>
            <person name="Toseland A."/>
            <person name="Valas R."/>
            <person name="Veluchamy A."/>
            <person name="Ward B.J."/>
            <person name="Allen A."/>
            <person name="Barry K."/>
            <person name="Falciatore A."/>
            <person name="Ferrante M."/>
            <person name="Fortunato A.E."/>
            <person name="Gloeckner G."/>
            <person name="Gruber A."/>
            <person name="Hipkin R."/>
            <person name="Janech M."/>
            <person name="Kroth P."/>
            <person name="Leese F."/>
            <person name="Lindquist E."/>
            <person name="Lyon B.R."/>
            <person name="Martin J."/>
            <person name="Mayer C."/>
            <person name="Parker M."/>
            <person name="Quesneville H."/>
            <person name="Raymond J."/>
            <person name="Uhlig C."/>
            <person name="Valentin K.U."/>
            <person name="Worden A.Z."/>
            <person name="Armbrust E.V."/>
            <person name="Bowler C."/>
            <person name="Green B."/>
            <person name="Moulton V."/>
            <person name="Van Oosterhout C."/>
            <person name="Grigoriev I."/>
        </authorList>
    </citation>
    <scope>NUCLEOTIDE SEQUENCE [LARGE SCALE GENOMIC DNA]</scope>
    <source>
        <strain evidence="1 2">CCMP1102</strain>
    </source>
</reference>
<dbReference type="InterPro" id="IPR012337">
    <property type="entry name" value="RNaseH-like_sf"/>
</dbReference>
<accession>A0A1E7EIL1</accession>
<sequence length="811" mass="91852">MFLSNKHKHLGEALQHEEINVGVANTNTMNSVTTRQLQLAPELPMEAQKAHGFKEMERSLISVPVLCDADCTVVFKKKNVQVIKANKIIIEGPRDAETNLWLMPLESNKTTKPIKRPFVIQLKHTANSAYQQKSASQLQAWHHATLGAPVVTTLIKAIDKNWLTSFPGLTSNGIRKHLPKSIQTTMGHLHKVRKNLRPTDKITTDDIMEDEEDDPDYLPPREIQNREHIVQITAINFADLKGMTSSDQTGAFPHTSSRGNRYIMVMEDSDSGAILAVAIKSRAKEHLLAGFIEMHDTLKKAGINPVLHRIDNEFSKELIEEIESRGLKYQIAPRGNHRTIPAERAIQTVKNHFVSTLYGCDPTFPKSQWDRLLQVAILTLNMLRPSRINPAKSAYNELWGNFDFNKTPLAPPGCLIVAHERPQDRKTWADHGVKGYFIGPAKHHYRNYRVYIPATRGERTTDTIEFFPEHVQMPKTSSEDRLASVTADLNNESTRVPAWAATRVVGNPVENQQQSFNMNQGTNRASDPGENQHQFFNMNQGTNRVATRVALPTITEDEIGTKIMKNYNNTIQRGEVTHHNENERLYFIEYESGDNEQVSSRTLNHNPDATIIYRASDMILSCDSDAAYCVAPKSRSRAGGYHYLGNKHGTQFNGPIYVLAKIIKAVMASAAEAEVGALYMNAQELAPMRTTLEELDHPQPPTPLRTDNSTADGIMNKTIKQKQSKAMDKRFYWVQDRVEQGEYRVFWAPGKERVQLACKAAFIREQRTMRTLLVVYHWARSGSRLRFEGHARYLATGKFLRIEMENSFIST</sequence>
<evidence type="ECO:0000313" key="1">
    <source>
        <dbReference type="EMBL" id="OEU05726.1"/>
    </source>
</evidence>
<dbReference type="InParanoid" id="A0A1E7EIL1"/>
<dbReference type="Gene3D" id="3.30.420.10">
    <property type="entry name" value="Ribonuclease H-like superfamily/Ribonuclease H"/>
    <property type="match status" value="1"/>
</dbReference>
<proteinExistence type="predicted"/>
<dbReference type="OrthoDB" id="45690at2759"/>
<dbReference type="AlphaFoldDB" id="A0A1E7EIL1"/>
<name>A0A1E7EIL1_9STRA</name>
<keyword evidence="2" id="KW-1185">Reference proteome</keyword>
<dbReference type="EMBL" id="KV784503">
    <property type="protein sequence ID" value="OEU05726.1"/>
    <property type="molecule type" value="Genomic_DNA"/>
</dbReference>
<evidence type="ECO:0000313" key="2">
    <source>
        <dbReference type="Proteomes" id="UP000095751"/>
    </source>
</evidence>
<evidence type="ECO:0008006" key="3">
    <source>
        <dbReference type="Google" id="ProtNLM"/>
    </source>
</evidence>
<dbReference type="KEGG" id="fcy:FRACYDRAFT_258517"/>
<protein>
    <recommendedName>
        <fullName evidence="3">Integrase catalytic domain-containing protein</fullName>
    </recommendedName>
</protein>
<gene>
    <name evidence="1" type="ORF">FRACYDRAFT_258517</name>
</gene>
<dbReference type="Proteomes" id="UP000095751">
    <property type="component" value="Unassembled WGS sequence"/>
</dbReference>
<dbReference type="InterPro" id="IPR047365">
    <property type="entry name" value="Tudor_AtPTM-like"/>
</dbReference>
<organism evidence="1 2">
    <name type="scientific">Fragilariopsis cylindrus CCMP1102</name>
    <dbReference type="NCBI Taxonomy" id="635003"/>
    <lineage>
        <taxon>Eukaryota</taxon>
        <taxon>Sar</taxon>
        <taxon>Stramenopiles</taxon>
        <taxon>Ochrophyta</taxon>
        <taxon>Bacillariophyta</taxon>
        <taxon>Bacillariophyceae</taxon>
        <taxon>Bacillariophycidae</taxon>
        <taxon>Bacillariales</taxon>
        <taxon>Bacillariaceae</taxon>
        <taxon>Fragilariopsis</taxon>
    </lineage>
</organism>
<dbReference type="InterPro" id="IPR036397">
    <property type="entry name" value="RNaseH_sf"/>
</dbReference>
<dbReference type="CDD" id="cd20401">
    <property type="entry name" value="Tudor_AtPTM-like"/>
    <property type="match status" value="1"/>
</dbReference>